<dbReference type="InterPro" id="IPR000719">
    <property type="entry name" value="Prot_kinase_dom"/>
</dbReference>
<evidence type="ECO:0000256" key="3">
    <source>
        <dbReference type="ARBA" id="ARBA00022777"/>
    </source>
</evidence>
<keyword evidence="5" id="KW-0802">TPR repeat</keyword>
<reference evidence="9 10" key="1">
    <citation type="submission" date="2019-06" db="EMBL/GenBank/DDBJ databases">
        <authorList>
            <person name="Livingstone P."/>
            <person name="Whitworth D."/>
        </authorList>
    </citation>
    <scope>NUCLEOTIDE SEQUENCE [LARGE SCALE GENOMIC DNA]</scope>
    <source>
        <strain evidence="9 10">AM401</strain>
    </source>
</reference>
<comment type="caution">
    <text evidence="9">The sequence shown here is derived from an EMBL/GenBank/DDBJ whole genome shotgun (WGS) entry which is preliminary data.</text>
</comment>
<keyword evidence="10" id="KW-1185">Reference proteome</keyword>
<accession>A0A540WWN3</accession>
<evidence type="ECO:0000256" key="1">
    <source>
        <dbReference type="ARBA" id="ARBA00022679"/>
    </source>
</evidence>
<dbReference type="GO" id="GO:0005524">
    <property type="term" value="F:ATP binding"/>
    <property type="evidence" value="ECO:0007669"/>
    <property type="project" value="UniProtKB-UniRule"/>
</dbReference>
<evidence type="ECO:0000256" key="6">
    <source>
        <dbReference type="PROSITE-ProRule" id="PRU10141"/>
    </source>
</evidence>
<dbReference type="Gene3D" id="1.10.510.10">
    <property type="entry name" value="Transferase(Phosphotransferase) domain 1"/>
    <property type="match status" value="1"/>
</dbReference>
<dbReference type="InterPro" id="IPR011009">
    <property type="entry name" value="Kinase-like_dom_sf"/>
</dbReference>
<dbReference type="PROSITE" id="PS00109">
    <property type="entry name" value="PROTEIN_KINASE_TYR"/>
    <property type="match status" value="1"/>
</dbReference>
<dbReference type="PROSITE" id="PS00107">
    <property type="entry name" value="PROTEIN_KINASE_ATP"/>
    <property type="match status" value="1"/>
</dbReference>
<evidence type="ECO:0000313" key="10">
    <source>
        <dbReference type="Proteomes" id="UP000315369"/>
    </source>
</evidence>
<dbReference type="PROSITE" id="PS50005">
    <property type="entry name" value="TPR"/>
    <property type="match status" value="1"/>
</dbReference>
<evidence type="ECO:0000259" key="8">
    <source>
        <dbReference type="PROSITE" id="PS50011"/>
    </source>
</evidence>
<keyword evidence="2 6" id="KW-0547">Nucleotide-binding</keyword>
<dbReference type="Pfam" id="PF13429">
    <property type="entry name" value="TPR_15"/>
    <property type="match status" value="1"/>
</dbReference>
<dbReference type="Proteomes" id="UP000315369">
    <property type="component" value="Unassembled WGS sequence"/>
</dbReference>
<dbReference type="GO" id="GO:0004674">
    <property type="term" value="F:protein serine/threonine kinase activity"/>
    <property type="evidence" value="ECO:0007669"/>
    <property type="project" value="TreeGrafter"/>
</dbReference>
<feature type="repeat" description="TPR" evidence="5">
    <location>
        <begin position="574"/>
        <end position="607"/>
    </location>
</feature>
<dbReference type="InterPro" id="IPR011990">
    <property type="entry name" value="TPR-like_helical_dom_sf"/>
</dbReference>
<dbReference type="SMART" id="SM00028">
    <property type="entry name" value="TPR"/>
    <property type="match status" value="2"/>
</dbReference>
<dbReference type="Pfam" id="PF00069">
    <property type="entry name" value="Pkinase"/>
    <property type="match status" value="1"/>
</dbReference>
<evidence type="ECO:0000313" key="9">
    <source>
        <dbReference type="EMBL" id="TQF13403.1"/>
    </source>
</evidence>
<dbReference type="EMBL" id="VIFM01000101">
    <property type="protein sequence ID" value="TQF13403.1"/>
    <property type="molecule type" value="Genomic_DNA"/>
</dbReference>
<proteinExistence type="predicted"/>
<dbReference type="InterPro" id="IPR017441">
    <property type="entry name" value="Protein_kinase_ATP_BS"/>
</dbReference>
<dbReference type="PANTHER" id="PTHR43289">
    <property type="entry name" value="MITOGEN-ACTIVATED PROTEIN KINASE KINASE KINASE 20-RELATED"/>
    <property type="match status" value="1"/>
</dbReference>
<sequence length="622" mass="66619">MDSAPSKPFGRYSLVSRLGKGGMAEAWRARLVGEAGVTKPVLIKKVLPEYAQDERFIQMFISEARISASLSHGNIAQVFDFGRTEGEHFLAMELVDGPPLHRIIKRALQHGLSAVPVAQAVFIALEVCRGLHYAHTRADSRGVPLGIVHRDVSPENVLVSYEGQVKIVDFGIAKARELRGFKTEPGVVKGKYLFFSPEQARGEDVDARTDVWAAGVVLYQMLCGRLPLQGPEYVVMHQLQEGRFPSPRTLRPELPVELDAIVQKALAVKKEERFESAHAFAEALSGFLYATTPRFSPMSVAWLVQTLFTMELREEGREPQVPTPFREELARAAETRTVATMNEVPVVTQVSTHRWTSYRQGLGAGLGAALLFSAALGVVTWTLSGKSSPKVSAPAPKAEQASTAPSSPTTGAPVPSDELAEVQVPAVPLSPEKTPEVASPTSLPERDAGTAAVAPAREDKAPTVAVAILVDAPKPGSATSAPRPPPVVSAAGVKALSPEDEFAALMKAGRSAEQAGRTKAAMVSYRKALVLKDGSHEARKELGLLLVSGFESEKSLREGVVLLQHVVRADGADARAWLSLGMAYQSLGDSNQAAEAFKKYLLLVPTGGASNAARAMLKSLGK</sequence>
<feature type="binding site" evidence="6">
    <location>
        <position position="45"/>
    </location>
    <ligand>
        <name>ATP</name>
        <dbReference type="ChEBI" id="CHEBI:30616"/>
    </ligand>
</feature>
<evidence type="ECO:0000256" key="7">
    <source>
        <dbReference type="SAM" id="MobiDB-lite"/>
    </source>
</evidence>
<dbReference type="Gene3D" id="1.25.40.10">
    <property type="entry name" value="Tetratricopeptide repeat domain"/>
    <property type="match status" value="1"/>
</dbReference>
<organism evidence="9 10">
    <name type="scientific">Myxococcus llanfairpwllgwyngyllgogerychwyrndrobwllllantysiliogogogochensis</name>
    <dbReference type="NCBI Taxonomy" id="2590453"/>
    <lineage>
        <taxon>Bacteria</taxon>
        <taxon>Pseudomonadati</taxon>
        <taxon>Myxococcota</taxon>
        <taxon>Myxococcia</taxon>
        <taxon>Myxococcales</taxon>
        <taxon>Cystobacterineae</taxon>
        <taxon>Myxococcaceae</taxon>
        <taxon>Myxococcus</taxon>
    </lineage>
</organism>
<keyword evidence="4 6" id="KW-0067">ATP-binding</keyword>
<dbReference type="PANTHER" id="PTHR43289:SF6">
    <property type="entry name" value="SERINE_THREONINE-PROTEIN KINASE NEKL-3"/>
    <property type="match status" value="1"/>
</dbReference>
<feature type="domain" description="Protein kinase" evidence="8">
    <location>
        <begin position="12"/>
        <end position="288"/>
    </location>
</feature>
<dbReference type="InterPro" id="IPR008266">
    <property type="entry name" value="Tyr_kinase_AS"/>
</dbReference>
<dbReference type="PROSITE" id="PS50011">
    <property type="entry name" value="PROTEIN_KINASE_DOM"/>
    <property type="match status" value="1"/>
</dbReference>
<keyword evidence="1" id="KW-0808">Transferase</keyword>
<gene>
    <name evidence="9" type="ORF">FJV41_24065</name>
</gene>
<dbReference type="OrthoDB" id="9801841at2"/>
<evidence type="ECO:0000256" key="2">
    <source>
        <dbReference type="ARBA" id="ARBA00022741"/>
    </source>
</evidence>
<dbReference type="CDD" id="cd14014">
    <property type="entry name" value="STKc_PknB_like"/>
    <property type="match status" value="1"/>
</dbReference>
<dbReference type="Gene3D" id="3.30.200.20">
    <property type="entry name" value="Phosphorylase Kinase, domain 1"/>
    <property type="match status" value="1"/>
</dbReference>
<protein>
    <submittedName>
        <fullName evidence="9">Protein kinase</fullName>
    </submittedName>
</protein>
<dbReference type="AlphaFoldDB" id="A0A540WWN3"/>
<feature type="region of interest" description="Disordered" evidence="7">
    <location>
        <begin position="387"/>
        <end position="457"/>
    </location>
</feature>
<keyword evidence="3 9" id="KW-0418">Kinase</keyword>
<feature type="compositionally biased region" description="Polar residues" evidence="7">
    <location>
        <begin position="400"/>
        <end position="410"/>
    </location>
</feature>
<dbReference type="SUPFAM" id="SSF48452">
    <property type="entry name" value="TPR-like"/>
    <property type="match status" value="1"/>
</dbReference>
<dbReference type="SUPFAM" id="SSF56112">
    <property type="entry name" value="Protein kinase-like (PK-like)"/>
    <property type="match status" value="1"/>
</dbReference>
<name>A0A540WWN3_9BACT</name>
<dbReference type="InterPro" id="IPR019734">
    <property type="entry name" value="TPR_rpt"/>
</dbReference>
<evidence type="ECO:0000256" key="4">
    <source>
        <dbReference type="ARBA" id="ARBA00022840"/>
    </source>
</evidence>
<evidence type="ECO:0000256" key="5">
    <source>
        <dbReference type="PROSITE-ProRule" id="PRU00339"/>
    </source>
</evidence>